<gene>
    <name evidence="1" type="ORF">DY000_02049122</name>
</gene>
<name>A0ABQ7F1F6_BRACR</name>
<proteinExistence type="predicted"/>
<reference evidence="1 2" key="1">
    <citation type="journal article" date="2020" name="BMC Genomics">
        <title>Intraspecific diversification of the crop wild relative Brassica cretica Lam. using demographic model selection.</title>
        <authorList>
            <person name="Kioukis A."/>
            <person name="Michalopoulou V.A."/>
            <person name="Briers L."/>
            <person name="Pirintsos S."/>
            <person name="Studholme D.J."/>
            <person name="Pavlidis P."/>
            <person name="Sarris P.F."/>
        </authorList>
    </citation>
    <scope>NUCLEOTIDE SEQUENCE [LARGE SCALE GENOMIC DNA]</scope>
    <source>
        <strain evidence="2">cv. PFS-1207/04</strain>
    </source>
</reference>
<evidence type="ECO:0000313" key="2">
    <source>
        <dbReference type="Proteomes" id="UP000266723"/>
    </source>
</evidence>
<evidence type="ECO:0000313" key="1">
    <source>
        <dbReference type="EMBL" id="KAF3609702.1"/>
    </source>
</evidence>
<dbReference type="EMBL" id="QGKV02000297">
    <property type="protein sequence ID" value="KAF3609702.1"/>
    <property type="molecule type" value="Genomic_DNA"/>
</dbReference>
<sequence length="78" mass="9186">MALASESEVKVAEMEQSIEEIHKELKVFSDGCKLLVSSGNEMESFQRMEMWEKRFDLMEKHMFKLSEAVERIESNRNN</sequence>
<keyword evidence="2" id="KW-1185">Reference proteome</keyword>
<evidence type="ECO:0008006" key="3">
    <source>
        <dbReference type="Google" id="ProtNLM"/>
    </source>
</evidence>
<protein>
    <recommendedName>
        <fullName evidence="3">K-box domain-containing protein</fullName>
    </recommendedName>
</protein>
<organism evidence="1 2">
    <name type="scientific">Brassica cretica</name>
    <name type="common">Mustard</name>
    <dbReference type="NCBI Taxonomy" id="69181"/>
    <lineage>
        <taxon>Eukaryota</taxon>
        <taxon>Viridiplantae</taxon>
        <taxon>Streptophyta</taxon>
        <taxon>Embryophyta</taxon>
        <taxon>Tracheophyta</taxon>
        <taxon>Spermatophyta</taxon>
        <taxon>Magnoliopsida</taxon>
        <taxon>eudicotyledons</taxon>
        <taxon>Gunneridae</taxon>
        <taxon>Pentapetalae</taxon>
        <taxon>rosids</taxon>
        <taxon>malvids</taxon>
        <taxon>Brassicales</taxon>
        <taxon>Brassicaceae</taxon>
        <taxon>Brassiceae</taxon>
        <taxon>Brassica</taxon>
    </lineage>
</organism>
<accession>A0ABQ7F1F6</accession>
<dbReference type="Proteomes" id="UP000266723">
    <property type="component" value="Unassembled WGS sequence"/>
</dbReference>
<comment type="caution">
    <text evidence="1">The sequence shown here is derived from an EMBL/GenBank/DDBJ whole genome shotgun (WGS) entry which is preliminary data.</text>
</comment>